<name>A0A0E9U8H5_ANGAN</name>
<dbReference type="EMBL" id="GBXM01046545">
    <property type="protein sequence ID" value="JAH62032.1"/>
    <property type="molecule type" value="Transcribed_RNA"/>
</dbReference>
<organism evidence="1">
    <name type="scientific">Anguilla anguilla</name>
    <name type="common">European freshwater eel</name>
    <name type="synonym">Muraena anguilla</name>
    <dbReference type="NCBI Taxonomy" id="7936"/>
    <lineage>
        <taxon>Eukaryota</taxon>
        <taxon>Metazoa</taxon>
        <taxon>Chordata</taxon>
        <taxon>Craniata</taxon>
        <taxon>Vertebrata</taxon>
        <taxon>Euteleostomi</taxon>
        <taxon>Actinopterygii</taxon>
        <taxon>Neopterygii</taxon>
        <taxon>Teleostei</taxon>
        <taxon>Anguilliformes</taxon>
        <taxon>Anguillidae</taxon>
        <taxon>Anguilla</taxon>
    </lineage>
</organism>
<reference evidence="1" key="2">
    <citation type="journal article" date="2015" name="Fish Shellfish Immunol.">
        <title>Early steps in the European eel (Anguilla anguilla)-Vibrio vulnificus interaction in the gills: Role of the RtxA13 toxin.</title>
        <authorList>
            <person name="Callol A."/>
            <person name="Pajuelo D."/>
            <person name="Ebbesson L."/>
            <person name="Teles M."/>
            <person name="MacKenzie S."/>
            <person name="Amaro C."/>
        </authorList>
    </citation>
    <scope>NUCLEOTIDE SEQUENCE</scope>
</reference>
<proteinExistence type="predicted"/>
<reference evidence="1" key="1">
    <citation type="submission" date="2014-11" db="EMBL/GenBank/DDBJ databases">
        <authorList>
            <person name="Amaro Gonzalez C."/>
        </authorList>
    </citation>
    <scope>NUCLEOTIDE SEQUENCE</scope>
</reference>
<sequence>MRMFAGRWAV</sequence>
<evidence type="ECO:0000313" key="1">
    <source>
        <dbReference type="EMBL" id="JAH62032.1"/>
    </source>
</evidence>
<protein>
    <submittedName>
        <fullName evidence="1">Uncharacterized protein</fullName>
    </submittedName>
</protein>
<accession>A0A0E9U8H5</accession>